<accession>A0A644X5E1</accession>
<dbReference type="GO" id="GO:0009007">
    <property type="term" value="F:site-specific DNA-methyltransferase (adenine-specific) activity"/>
    <property type="evidence" value="ECO:0007669"/>
    <property type="project" value="UniProtKB-EC"/>
</dbReference>
<gene>
    <name evidence="4" type="ORF">SDC9_55822</name>
</gene>
<dbReference type="PANTHER" id="PTHR30481:SF2">
    <property type="entry name" value="SITE-SPECIFIC DNA-METHYLTRANSFERASE (ADENINE-SPECIFIC)"/>
    <property type="match status" value="1"/>
</dbReference>
<dbReference type="GO" id="GO:0032259">
    <property type="term" value="P:methylation"/>
    <property type="evidence" value="ECO:0007669"/>
    <property type="project" value="UniProtKB-KW"/>
</dbReference>
<evidence type="ECO:0000256" key="2">
    <source>
        <dbReference type="ARBA" id="ARBA00022679"/>
    </source>
</evidence>
<name>A0A644X5E1_9ZZZZ</name>
<dbReference type="PIRSF" id="PIRSF000398">
    <property type="entry name" value="M_m6A_EcoRV"/>
    <property type="match status" value="1"/>
</dbReference>
<dbReference type="InterPro" id="IPR012263">
    <property type="entry name" value="M_m6A_EcoRV"/>
</dbReference>
<dbReference type="Gene3D" id="3.40.50.150">
    <property type="entry name" value="Vaccinia Virus protein VP39"/>
    <property type="match status" value="2"/>
</dbReference>
<keyword evidence="3" id="KW-0949">S-adenosyl-L-methionine</keyword>
<dbReference type="SUPFAM" id="SSF53335">
    <property type="entry name" value="S-adenosyl-L-methionine-dependent methyltransferases"/>
    <property type="match status" value="1"/>
</dbReference>
<dbReference type="GO" id="GO:0043565">
    <property type="term" value="F:sequence-specific DNA binding"/>
    <property type="evidence" value="ECO:0007669"/>
    <property type="project" value="TreeGrafter"/>
</dbReference>
<evidence type="ECO:0000313" key="4">
    <source>
        <dbReference type="EMBL" id="MPM09503.1"/>
    </source>
</evidence>
<dbReference type="PANTHER" id="PTHR30481">
    <property type="entry name" value="DNA ADENINE METHYLASE"/>
    <property type="match status" value="1"/>
</dbReference>
<dbReference type="EMBL" id="VSSQ01001577">
    <property type="protein sequence ID" value="MPM09503.1"/>
    <property type="molecule type" value="Genomic_DNA"/>
</dbReference>
<proteinExistence type="predicted"/>
<dbReference type="InterPro" id="IPR029063">
    <property type="entry name" value="SAM-dependent_MTases_sf"/>
</dbReference>
<reference evidence="4" key="1">
    <citation type="submission" date="2019-08" db="EMBL/GenBank/DDBJ databases">
        <authorList>
            <person name="Kucharzyk K."/>
            <person name="Murdoch R.W."/>
            <person name="Higgins S."/>
            <person name="Loffler F."/>
        </authorList>
    </citation>
    <scope>NUCLEOTIDE SEQUENCE</scope>
</reference>
<dbReference type="GO" id="GO:0006298">
    <property type="term" value="P:mismatch repair"/>
    <property type="evidence" value="ECO:0007669"/>
    <property type="project" value="TreeGrafter"/>
</dbReference>
<comment type="caution">
    <text evidence="4">The sequence shown here is derived from an EMBL/GenBank/DDBJ whole genome shotgun (WGS) entry which is preliminary data.</text>
</comment>
<dbReference type="Pfam" id="PF02086">
    <property type="entry name" value="MethyltransfD12"/>
    <property type="match status" value="1"/>
</dbReference>
<evidence type="ECO:0000256" key="3">
    <source>
        <dbReference type="ARBA" id="ARBA00022691"/>
    </source>
</evidence>
<dbReference type="AlphaFoldDB" id="A0A644X5E1"/>
<dbReference type="PRINTS" id="PR00505">
    <property type="entry name" value="D12N6MTFRASE"/>
</dbReference>
<dbReference type="GO" id="GO:1904047">
    <property type="term" value="F:S-adenosyl-L-methionine binding"/>
    <property type="evidence" value="ECO:0007669"/>
    <property type="project" value="TreeGrafter"/>
</dbReference>
<keyword evidence="2" id="KW-0808">Transferase</keyword>
<protein>
    <submittedName>
        <fullName evidence="4">Uncharacterized protein</fullName>
    </submittedName>
</protein>
<keyword evidence="1" id="KW-0489">Methyltransferase</keyword>
<evidence type="ECO:0000256" key="1">
    <source>
        <dbReference type="ARBA" id="ARBA00022603"/>
    </source>
</evidence>
<dbReference type="InterPro" id="IPR012327">
    <property type="entry name" value="MeTrfase_D12"/>
</dbReference>
<sequence length="277" mass="31752">MPTTLSPLRYPGGKSKLFDVIQPIVRGCQFGNEKIYVEPFAGGAGLALKLLFNHDVDRIILNDIDFRIYCFWHSILTQTAEFINKVENCEIDIDTWYFEKNIYQSPNCYSELEVGFATFFLNRCNVSGVLLAGPIGGYEQLGKYKIGARFNKKGLIKKITEIGAAAEKIEFFNMDASQFIQTELIQIRKENIFLNIDPPYVKKGKLLYENSFSETDHSLLSLLVKGLDIKWIVTYDKCELIENLYKNYHMSELSLQYSAGNNRIGKELLIFSNEIMN</sequence>
<dbReference type="GO" id="GO:0009307">
    <property type="term" value="P:DNA restriction-modification system"/>
    <property type="evidence" value="ECO:0007669"/>
    <property type="project" value="InterPro"/>
</dbReference>
<organism evidence="4">
    <name type="scientific">bioreactor metagenome</name>
    <dbReference type="NCBI Taxonomy" id="1076179"/>
    <lineage>
        <taxon>unclassified sequences</taxon>
        <taxon>metagenomes</taxon>
        <taxon>ecological metagenomes</taxon>
    </lineage>
</organism>